<evidence type="ECO:0000256" key="6">
    <source>
        <dbReference type="ARBA" id="ARBA00047806"/>
    </source>
</evidence>
<organism evidence="13 14">
    <name type="scientific">Segatella oris</name>
    <dbReference type="NCBI Taxonomy" id="28135"/>
    <lineage>
        <taxon>Bacteria</taxon>
        <taxon>Pseudomonadati</taxon>
        <taxon>Bacteroidota</taxon>
        <taxon>Bacteroidia</taxon>
        <taxon>Bacteroidales</taxon>
        <taxon>Prevotellaceae</taxon>
        <taxon>Segatella</taxon>
    </lineage>
</organism>
<evidence type="ECO:0000259" key="12">
    <source>
        <dbReference type="PROSITE" id="PS51790"/>
    </source>
</evidence>
<keyword evidence="4" id="KW-0511">Multifunctional enzyme</keyword>
<dbReference type="GO" id="GO:0033744">
    <property type="term" value="F:L-methionine:thioredoxin-disulfide S-oxidoreductase activity"/>
    <property type="evidence" value="ECO:0007669"/>
    <property type="project" value="RHEA"/>
</dbReference>
<dbReference type="Pfam" id="PF01625">
    <property type="entry name" value="PMSR"/>
    <property type="match status" value="1"/>
</dbReference>
<dbReference type="KEGG" id="poc:NCTC13071_00860"/>
<dbReference type="GO" id="GO:0033743">
    <property type="term" value="F:peptide-methionine (R)-S-oxide reductase activity"/>
    <property type="evidence" value="ECO:0007669"/>
    <property type="project" value="UniProtKB-UniRule"/>
</dbReference>
<dbReference type="NCBIfam" id="NF004042">
    <property type="entry name" value="PRK05550.1"/>
    <property type="match status" value="1"/>
</dbReference>
<dbReference type="GO" id="GO:0030091">
    <property type="term" value="P:protein repair"/>
    <property type="evidence" value="ECO:0007669"/>
    <property type="project" value="InterPro"/>
</dbReference>
<dbReference type="InterPro" id="IPR002569">
    <property type="entry name" value="Met_Sox_Rdtase_MsrA_dom"/>
</dbReference>
<evidence type="ECO:0000256" key="8">
    <source>
        <dbReference type="ARBA" id="ARBA00048782"/>
    </source>
</evidence>
<keyword evidence="3 9" id="KW-0560">Oxidoreductase</keyword>
<comment type="catalytic activity">
    <reaction evidence="7 9">
        <text>L-methionyl-[protein] + [thioredoxin]-disulfide + H2O = L-methionyl-(R)-S-oxide-[protein] + [thioredoxin]-dithiol</text>
        <dbReference type="Rhea" id="RHEA:24164"/>
        <dbReference type="Rhea" id="RHEA-COMP:10698"/>
        <dbReference type="Rhea" id="RHEA-COMP:10700"/>
        <dbReference type="Rhea" id="RHEA-COMP:12313"/>
        <dbReference type="Rhea" id="RHEA-COMP:12314"/>
        <dbReference type="ChEBI" id="CHEBI:15377"/>
        <dbReference type="ChEBI" id="CHEBI:16044"/>
        <dbReference type="ChEBI" id="CHEBI:29950"/>
        <dbReference type="ChEBI" id="CHEBI:45764"/>
        <dbReference type="ChEBI" id="CHEBI:50058"/>
        <dbReference type="EC" id="1.8.4.12"/>
    </reaction>
</comment>
<gene>
    <name evidence="13" type="primary">msrAB1</name>
    <name evidence="10" type="synonym">msrA</name>
    <name evidence="9" type="synonym">msrB</name>
    <name evidence="13" type="ORF">NCTC13071_00860</name>
</gene>
<comment type="similarity">
    <text evidence="1">In the C-terminal section; belongs to the MsrB Met sulfoxide reductase family.</text>
</comment>
<feature type="signal peptide" evidence="11">
    <location>
        <begin position="1"/>
        <end position="33"/>
    </location>
</feature>
<feature type="chain" id="PRO_5019013319" description="Multifunctional fusion protein" evidence="11">
    <location>
        <begin position="34"/>
        <end position="365"/>
    </location>
</feature>
<evidence type="ECO:0000256" key="2">
    <source>
        <dbReference type="ARBA" id="ARBA00011017"/>
    </source>
</evidence>
<dbReference type="SUPFAM" id="SSF55068">
    <property type="entry name" value="Peptide methionine sulfoxide reductase"/>
    <property type="match status" value="1"/>
</dbReference>
<comment type="catalytic activity">
    <reaction evidence="8 10">
        <text>[thioredoxin]-disulfide + L-methionine + H2O = L-methionine (S)-S-oxide + [thioredoxin]-dithiol</text>
        <dbReference type="Rhea" id="RHEA:19993"/>
        <dbReference type="Rhea" id="RHEA-COMP:10698"/>
        <dbReference type="Rhea" id="RHEA-COMP:10700"/>
        <dbReference type="ChEBI" id="CHEBI:15377"/>
        <dbReference type="ChEBI" id="CHEBI:29950"/>
        <dbReference type="ChEBI" id="CHEBI:50058"/>
        <dbReference type="ChEBI" id="CHEBI:57844"/>
        <dbReference type="ChEBI" id="CHEBI:58772"/>
        <dbReference type="EC" id="1.8.4.11"/>
    </reaction>
</comment>
<dbReference type="SUPFAM" id="SSF51316">
    <property type="entry name" value="Mss4-like"/>
    <property type="match status" value="1"/>
</dbReference>
<dbReference type="GO" id="GO:0006979">
    <property type="term" value="P:response to oxidative stress"/>
    <property type="evidence" value="ECO:0007669"/>
    <property type="project" value="InterPro"/>
</dbReference>
<dbReference type="PROSITE" id="PS51790">
    <property type="entry name" value="MSRB"/>
    <property type="match status" value="1"/>
</dbReference>
<dbReference type="PROSITE" id="PS51257">
    <property type="entry name" value="PROKAR_LIPOPROTEIN"/>
    <property type="match status" value="1"/>
</dbReference>
<proteinExistence type="inferred from homology"/>
<evidence type="ECO:0000256" key="4">
    <source>
        <dbReference type="ARBA" id="ARBA00023268"/>
    </source>
</evidence>
<dbReference type="FunFam" id="2.170.150.20:FF:000003">
    <property type="entry name" value="Peptide methionine sulfoxide reductase MsrB"/>
    <property type="match status" value="1"/>
</dbReference>
<dbReference type="NCBIfam" id="TIGR00357">
    <property type="entry name" value="peptide-methionine (R)-S-oxide reductase MsrB"/>
    <property type="match status" value="1"/>
</dbReference>
<reference evidence="13 14" key="1">
    <citation type="submission" date="2018-12" db="EMBL/GenBank/DDBJ databases">
        <authorList>
            <consortium name="Pathogen Informatics"/>
        </authorList>
    </citation>
    <scope>NUCLEOTIDE SEQUENCE [LARGE SCALE GENOMIC DNA]</scope>
    <source>
        <strain evidence="13 14">NCTC13071</strain>
    </source>
</reference>
<evidence type="ECO:0000313" key="13">
    <source>
        <dbReference type="EMBL" id="VEH14874.1"/>
    </source>
</evidence>
<dbReference type="Gene3D" id="3.30.1060.10">
    <property type="entry name" value="Peptide methionine sulphoxide reductase MsrA"/>
    <property type="match status" value="1"/>
</dbReference>
<dbReference type="GO" id="GO:0008113">
    <property type="term" value="F:peptide-methionine (S)-S-oxide reductase activity"/>
    <property type="evidence" value="ECO:0007669"/>
    <property type="project" value="UniProtKB-UniRule"/>
</dbReference>
<evidence type="ECO:0000256" key="11">
    <source>
        <dbReference type="SAM" id="SignalP"/>
    </source>
</evidence>
<dbReference type="InterPro" id="IPR036509">
    <property type="entry name" value="Met_Sox_Rdtase_MsrA_sf"/>
</dbReference>
<accession>A0A448L4G0</accession>
<comment type="caution">
    <text evidence="9">Lacks conserved residue(s) required for the propagation of feature annotation.</text>
</comment>
<dbReference type="HAMAP" id="MF_01400">
    <property type="entry name" value="MsrB"/>
    <property type="match status" value="1"/>
</dbReference>
<evidence type="ECO:0000256" key="10">
    <source>
        <dbReference type="HAMAP-Rule" id="MF_01401"/>
    </source>
</evidence>
<feature type="domain" description="MsrB" evidence="12">
    <location>
        <begin position="57"/>
        <end position="180"/>
    </location>
</feature>
<evidence type="ECO:0000313" key="14">
    <source>
        <dbReference type="Proteomes" id="UP000274578"/>
    </source>
</evidence>
<evidence type="ECO:0000256" key="3">
    <source>
        <dbReference type="ARBA" id="ARBA00023002"/>
    </source>
</evidence>
<protein>
    <recommendedName>
        <fullName evidence="9 10">Multifunctional fusion protein</fullName>
    </recommendedName>
    <domain>
        <recommendedName>
            <fullName evidence="10">Peptide methionine sulfoxide reductase MsrA</fullName>
            <shortName evidence="10">Protein-methionine-S-oxide reductase</shortName>
            <ecNumber evidence="10">1.8.4.11</ecNumber>
        </recommendedName>
        <alternativeName>
            <fullName evidence="10">Peptide-methionine (S)-S-oxide reductase</fullName>
            <shortName evidence="10">Peptide Met(O) reductase</shortName>
        </alternativeName>
    </domain>
    <domain>
        <recommendedName>
            <fullName evidence="9">Peptide methionine sulfoxide reductase MsrB</fullName>
            <ecNumber evidence="9">1.8.4.12</ecNumber>
        </recommendedName>
        <alternativeName>
            <fullName evidence="9">Peptide-methionine (R)-S-oxide reductase</fullName>
        </alternativeName>
    </domain>
</protein>
<feature type="active site" evidence="10">
    <location>
        <position position="207"/>
    </location>
</feature>
<keyword evidence="11" id="KW-0732">Signal</keyword>
<evidence type="ECO:0000256" key="1">
    <source>
        <dbReference type="ARBA" id="ARBA00008076"/>
    </source>
</evidence>
<evidence type="ECO:0000256" key="7">
    <source>
        <dbReference type="ARBA" id="ARBA00048488"/>
    </source>
</evidence>
<comment type="similarity">
    <text evidence="10">Belongs to the MsrA Met sulfoxide reductase family.</text>
</comment>
<sequence length="365" mass="41575">MKRCKLQHIELMQPVHVFFLVCALMLFSCQSNGQNPTDHKTKSMKIDDTNQYVRPDEAKLRKMLTAEQYAITQEAATERPFTNAYDHEFRPGIYVDITTGQPLFLSSDKYDSGCGWPAFSRPISDDLIAEHTDLSHGMTRTEVKSKLGNAHLGHVFNDGPREKGGQRYCINSGALRFIPEQEMEKAGYGAYLKLLHPLRNIYLAGGCFWGTEHFLKQIEGVKATQVGYANGNTTHPTYKEVCTDATGFAEAVHVEYDPTVVSLTFLLDLYFKAIDPTSLNKQGNDRGTQYRTGIYYVDKSDLPTIEAVMKEQQKHFKQPLRVEVLPLKNFYTAEEYHQDYLDKNPTGYCHLPQSLFEMARKAKMK</sequence>
<dbReference type="NCBIfam" id="TIGR00401">
    <property type="entry name" value="msrA"/>
    <property type="match status" value="1"/>
</dbReference>
<dbReference type="Gene3D" id="2.170.150.20">
    <property type="entry name" value="Peptide methionine sulfoxide reductase"/>
    <property type="match status" value="1"/>
</dbReference>
<dbReference type="Pfam" id="PF01641">
    <property type="entry name" value="SelR"/>
    <property type="match status" value="1"/>
</dbReference>
<dbReference type="PANTHER" id="PTHR10173:SF59">
    <property type="entry name" value="PEPTIDE METHIONINE SULFOXIDE REDUCTASE MSRA_MSRB"/>
    <property type="match status" value="1"/>
</dbReference>
<name>A0A448L4G0_9BACT</name>
<dbReference type="EC" id="1.8.4.11" evidence="10"/>
<feature type="active site" description="Nucleophile" evidence="9">
    <location>
        <position position="169"/>
    </location>
</feature>
<dbReference type="EC" id="1.8.4.12" evidence="9"/>
<dbReference type="EMBL" id="LR134384">
    <property type="protein sequence ID" value="VEH14874.1"/>
    <property type="molecule type" value="Genomic_DNA"/>
</dbReference>
<dbReference type="HAMAP" id="MF_01401">
    <property type="entry name" value="MsrA"/>
    <property type="match status" value="1"/>
</dbReference>
<comment type="catalytic activity">
    <reaction evidence="6 10">
        <text>L-methionyl-[protein] + [thioredoxin]-disulfide + H2O = L-methionyl-(S)-S-oxide-[protein] + [thioredoxin]-dithiol</text>
        <dbReference type="Rhea" id="RHEA:14217"/>
        <dbReference type="Rhea" id="RHEA-COMP:10698"/>
        <dbReference type="Rhea" id="RHEA-COMP:10700"/>
        <dbReference type="Rhea" id="RHEA-COMP:12313"/>
        <dbReference type="Rhea" id="RHEA-COMP:12315"/>
        <dbReference type="ChEBI" id="CHEBI:15377"/>
        <dbReference type="ChEBI" id="CHEBI:16044"/>
        <dbReference type="ChEBI" id="CHEBI:29950"/>
        <dbReference type="ChEBI" id="CHEBI:44120"/>
        <dbReference type="ChEBI" id="CHEBI:50058"/>
        <dbReference type="EC" id="1.8.4.11"/>
    </reaction>
</comment>
<comment type="function">
    <text evidence="5 10">Has an important function as a repair enzyme for proteins that have been inactivated by oxidation. Catalyzes the reversible oxidation-reduction of methionine sulfoxide in proteins to methionine.</text>
</comment>
<dbReference type="InterPro" id="IPR028427">
    <property type="entry name" value="Met_Sox_Rdtase_MsrB"/>
</dbReference>
<comment type="similarity">
    <text evidence="9">Belongs to the MsrB Met sulfoxide reductase family.</text>
</comment>
<dbReference type="InterPro" id="IPR011057">
    <property type="entry name" value="Mss4-like_sf"/>
</dbReference>
<dbReference type="GO" id="GO:0005737">
    <property type="term" value="C:cytoplasm"/>
    <property type="evidence" value="ECO:0007669"/>
    <property type="project" value="TreeGrafter"/>
</dbReference>
<dbReference type="PANTHER" id="PTHR10173">
    <property type="entry name" value="METHIONINE SULFOXIDE REDUCTASE"/>
    <property type="match status" value="1"/>
</dbReference>
<dbReference type="InterPro" id="IPR002579">
    <property type="entry name" value="Met_Sox_Rdtase_MsrB_dom"/>
</dbReference>
<evidence type="ECO:0000256" key="9">
    <source>
        <dbReference type="HAMAP-Rule" id="MF_01400"/>
    </source>
</evidence>
<comment type="similarity">
    <text evidence="2">In the N-terminal section; belongs to the MsrA Met sulfoxide reductase family.</text>
</comment>
<dbReference type="AlphaFoldDB" id="A0A448L4G0"/>
<evidence type="ECO:0000256" key="5">
    <source>
        <dbReference type="ARBA" id="ARBA00024679"/>
    </source>
</evidence>
<dbReference type="Proteomes" id="UP000274578">
    <property type="component" value="Chromosome 1"/>
</dbReference>